<evidence type="ECO:0000313" key="2">
    <source>
        <dbReference type="Proteomes" id="UP001465153"/>
    </source>
</evidence>
<evidence type="ECO:0008006" key="3">
    <source>
        <dbReference type="Google" id="ProtNLM"/>
    </source>
</evidence>
<keyword evidence="2" id="KW-1185">Reference proteome</keyword>
<proteinExistence type="predicted"/>
<dbReference type="Proteomes" id="UP001465153">
    <property type="component" value="Unassembled WGS sequence"/>
</dbReference>
<organism evidence="1 2">
    <name type="scientific">Sessilibacter corallicola</name>
    <dbReference type="NCBI Taxonomy" id="2904075"/>
    <lineage>
        <taxon>Bacteria</taxon>
        <taxon>Pseudomonadati</taxon>
        <taxon>Pseudomonadota</taxon>
        <taxon>Gammaproteobacteria</taxon>
        <taxon>Cellvibrionales</taxon>
        <taxon>Cellvibrionaceae</taxon>
        <taxon>Sessilibacter</taxon>
    </lineage>
</organism>
<protein>
    <recommendedName>
        <fullName evidence="3">Type VI secretion system PAAR protein</fullName>
    </recommendedName>
</protein>
<dbReference type="CDD" id="cd14737">
    <property type="entry name" value="PAAR_1"/>
    <property type="match status" value="1"/>
</dbReference>
<dbReference type="Gene3D" id="2.60.200.60">
    <property type="match status" value="1"/>
</dbReference>
<evidence type="ECO:0000313" key="1">
    <source>
        <dbReference type="EMBL" id="GAA6169499.1"/>
    </source>
</evidence>
<reference evidence="1 2" key="1">
    <citation type="submission" date="2024-04" db="EMBL/GenBank/DDBJ databases">
        <title>Draft genome sequence of Sessilibacter corallicola NBRC 116591.</title>
        <authorList>
            <person name="Miyakawa T."/>
            <person name="Kusuya Y."/>
            <person name="Miura T."/>
        </authorList>
    </citation>
    <scope>NUCLEOTIDE SEQUENCE [LARGE SCALE GENOMIC DNA]</scope>
    <source>
        <strain evidence="1 2">KU-00831-HH</strain>
    </source>
</reference>
<accession>A0ABQ0ACW7</accession>
<dbReference type="NCBIfam" id="NF033420">
    <property type="entry name" value="T6SS_PAAR_dom"/>
    <property type="match status" value="1"/>
</dbReference>
<comment type="caution">
    <text evidence="1">The sequence shown here is derived from an EMBL/GenBank/DDBJ whole genome shotgun (WGS) entry which is preliminary data.</text>
</comment>
<name>A0ABQ0ACW7_9GAMM</name>
<dbReference type="EMBL" id="BAABWN010000012">
    <property type="protein sequence ID" value="GAA6169499.1"/>
    <property type="molecule type" value="Genomic_DNA"/>
</dbReference>
<dbReference type="RefSeq" id="WP_353304008.1">
    <property type="nucleotide sequence ID" value="NZ_BAABWN010000012.1"/>
</dbReference>
<dbReference type="InterPro" id="IPR008727">
    <property type="entry name" value="PAAR_motif"/>
</dbReference>
<gene>
    <name evidence="1" type="ORF">NBRC116591_33100</name>
</gene>
<dbReference type="Pfam" id="PF05488">
    <property type="entry name" value="PAAR_motif"/>
    <property type="match status" value="1"/>
</dbReference>
<sequence length="203" mass="21819">MNKFWFLLGKSFIRIFIKLRIDFFYAKNYPRILMGNAVKLGDIGSGHGGFPPTPVVSGSSDVFINSRPAGRVGDSLLPHAKPKHPPHGRKISSGSSSVFINGKAAAFTGSSVSCGGIMIGGGSVTIGDKCYVEPKPYESLFTPPIYDRKIVFKDKLGNIISGVRYKLEMSNGDIVEGVSDKNGESELISSDNESAGIKVFIEV</sequence>